<keyword evidence="3" id="KW-1185">Reference proteome</keyword>
<protein>
    <submittedName>
        <fullName evidence="2">Uncharacterized protein</fullName>
    </submittedName>
</protein>
<dbReference type="AlphaFoldDB" id="A0A4U1CMW9"/>
<accession>A0A4U1CMW9</accession>
<keyword evidence="1" id="KW-0472">Membrane</keyword>
<sequence>MDWTKIMTEIGIVGIISGLIVWLIKQLGQMFIDKNISLYKQELQNKSDQYKSELNQVFEKYKSELAFHSQKAFKLHDRRLEKIDELYSLLSDFYNDMFTLTTWKIVTGMKDEEVKKQEYDNTMKAGESGNKFLIYYDKNKLYFNSETCKLIDEIIQLLKGSHSDFSFKYIFGQVSPQMEIENIKQATEKIRNKVPEVKTKLENNFREIIGVEN</sequence>
<name>A0A4U1CMW9_9SPHI</name>
<dbReference type="EMBL" id="SWBR01000004">
    <property type="protein sequence ID" value="TKC06673.1"/>
    <property type="molecule type" value="Genomic_DNA"/>
</dbReference>
<evidence type="ECO:0000313" key="2">
    <source>
        <dbReference type="EMBL" id="TKC06673.1"/>
    </source>
</evidence>
<keyword evidence="1" id="KW-0812">Transmembrane</keyword>
<dbReference type="Proteomes" id="UP000309488">
    <property type="component" value="Unassembled WGS sequence"/>
</dbReference>
<evidence type="ECO:0000313" key="3">
    <source>
        <dbReference type="Proteomes" id="UP000309488"/>
    </source>
</evidence>
<organism evidence="2 3">
    <name type="scientific">Pedobacter polaris</name>
    <dbReference type="NCBI Taxonomy" id="2571273"/>
    <lineage>
        <taxon>Bacteria</taxon>
        <taxon>Pseudomonadati</taxon>
        <taxon>Bacteroidota</taxon>
        <taxon>Sphingobacteriia</taxon>
        <taxon>Sphingobacteriales</taxon>
        <taxon>Sphingobacteriaceae</taxon>
        <taxon>Pedobacter</taxon>
    </lineage>
</organism>
<proteinExistence type="predicted"/>
<keyword evidence="1" id="KW-1133">Transmembrane helix</keyword>
<reference evidence="2 3" key="1">
    <citation type="submission" date="2019-04" db="EMBL/GenBank/DDBJ databases">
        <title>Pedobacter sp. RP-3-22 sp. nov., isolated from Arctic soil.</title>
        <authorList>
            <person name="Dahal R.H."/>
            <person name="Kim D.-U."/>
        </authorList>
    </citation>
    <scope>NUCLEOTIDE SEQUENCE [LARGE SCALE GENOMIC DNA]</scope>
    <source>
        <strain evidence="2 3">RP-3-22</strain>
    </source>
</reference>
<feature type="transmembrane region" description="Helical" evidence="1">
    <location>
        <begin position="6"/>
        <end position="24"/>
    </location>
</feature>
<gene>
    <name evidence="2" type="ORF">FA048_15830</name>
</gene>
<evidence type="ECO:0000256" key="1">
    <source>
        <dbReference type="SAM" id="Phobius"/>
    </source>
</evidence>
<comment type="caution">
    <text evidence="2">The sequence shown here is derived from an EMBL/GenBank/DDBJ whole genome shotgun (WGS) entry which is preliminary data.</text>
</comment>